<proteinExistence type="predicted"/>
<gene>
    <name evidence="1" type="ORF">MAL03_17375</name>
</gene>
<dbReference type="RefSeq" id="WP_004438912.1">
    <property type="nucleotide sequence ID" value="NZ_CP091928.1"/>
</dbReference>
<dbReference type="EMBL" id="CP091957">
    <property type="protein sequence ID" value="UOG56531.1"/>
    <property type="molecule type" value="Genomic_DNA"/>
</dbReference>
<protein>
    <submittedName>
        <fullName evidence="1">Uncharacterized protein</fullName>
    </submittedName>
</protein>
<accession>A0A9Q8RK71</accession>
<sequence length="215" mass="25579">MIRKNIRNFAWILFLLELGCKTNFNDFDRRIYVVEGLKKQHSQEEKFLEKRKRIGVSEFPLVTIQEGIGIPDLFLRKTKFSEVESKFGNQYIKNYLYLNEGEKKIRYESLGLSLVFRDYEDILLKEIEMEPPFQAVTSKGIILGKSTLQEATVAYGGEIMWEIKEDSYWCIRCNFKYYNDGIRFCAKKDPSIFPEYDPSNKTFYLKQKIQKIYIF</sequence>
<organism evidence="1 2">
    <name type="scientific">Leptospira noguchii</name>
    <dbReference type="NCBI Taxonomy" id="28182"/>
    <lineage>
        <taxon>Bacteria</taxon>
        <taxon>Pseudomonadati</taxon>
        <taxon>Spirochaetota</taxon>
        <taxon>Spirochaetia</taxon>
        <taxon>Leptospirales</taxon>
        <taxon>Leptospiraceae</taxon>
        <taxon>Leptospira</taxon>
    </lineage>
</organism>
<name>A0A9Q8RK71_9LEPT</name>
<evidence type="ECO:0000313" key="1">
    <source>
        <dbReference type="EMBL" id="UOG56531.1"/>
    </source>
</evidence>
<dbReference type="Proteomes" id="UP000829829">
    <property type="component" value="Chromosome 1"/>
</dbReference>
<evidence type="ECO:0000313" key="2">
    <source>
        <dbReference type="Proteomes" id="UP000829829"/>
    </source>
</evidence>
<dbReference type="AlphaFoldDB" id="A0A9Q8RK71"/>
<dbReference type="GeneID" id="23200543"/>
<reference evidence="1" key="1">
    <citation type="submission" date="2022-02" db="EMBL/GenBank/DDBJ databases">
        <title>The genetically variable rfb locus in Leptospira is a mobile cassette and a molecular signature of serovar identity.</title>
        <authorList>
            <person name="Nieves C."/>
            <person name="Vincent A.T."/>
            <person name="Zarantonelli L."/>
            <person name="Picardeau M."/>
            <person name="Veyrier F.J."/>
            <person name="Buschiazzo A."/>
        </authorList>
    </citation>
    <scope>NUCLEOTIDE SEQUENCE</scope>
    <source>
        <strain evidence="1">IP1512017</strain>
    </source>
</reference>